<dbReference type="KEGG" id="chg:AXF12_11750"/>
<name>A0AAX2H2H8_9FLAO</name>
<evidence type="ECO:0000313" key="1">
    <source>
        <dbReference type="EMBL" id="AMD86120.1"/>
    </source>
</evidence>
<evidence type="ECO:0000313" key="4">
    <source>
        <dbReference type="Proteomes" id="UP000215539"/>
    </source>
</evidence>
<reference evidence="2 4" key="2">
    <citation type="submission" date="2017-06" db="EMBL/GenBank/DDBJ databases">
        <authorList>
            <consortium name="Pathogen Informatics"/>
        </authorList>
    </citation>
    <scope>NUCLEOTIDE SEQUENCE [LARGE SCALE GENOMIC DNA]</scope>
    <source>
        <strain evidence="2 4">NCTC12947</strain>
    </source>
</reference>
<gene>
    <name evidence="1" type="ORF">AXF12_11750</name>
    <name evidence="2" type="ORF">SAMEA44541418_01793</name>
</gene>
<reference evidence="1 3" key="1">
    <citation type="submission" date="2016-02" db="EMBL/GenBank/DDBJ databases">
        <authorList>
            <person name="Holder M.E."/>
            <person name="Ajami N.J."/>
            <person name="Petrosino J.F."/>
        </authorList>
    </citation>
    <scope>NUCLEOTIDE SEQUENCE [LARGE SCALE GENOMIC DNA]</scope>
    <source>
        <strain evidence="1 3">CCUG 32990</strain>
    </source>
</reference>
<organism evidence="2 4">
    <name type="scientific">Capnocytophaga haemolytica</name>
    <dbReference type="NCBI Taxonomy" id="45243"/>
    <lineage>
        <taxon>Bacteria</taxon>
        <taxon>Pseudomonadati</taxon>
        <taxon>Bacteroidota</taxon>
        <taxon>Flavobacteriia</taxon>
        <taxon>Flavobacteriales</taxon>
        <taxon>Flavobacteriaceae</taxon>
        <taxon>Capnocytophaga</taxon>
    </lineage>
</organism>
<accession>A0AAX2H2H8</accession>
<dbReference type="RefSeq" id="WP_066431552.1">
    <property type="nucleotide sequence ID" value="NZ_CP014227.1"/>
</dbReference>
<evidence type="ECO:0000313" key="2">
    <source>
        <dbReference type="EMBL" id="SNV13859.1"/>
    </source>
</evidence>
<dbReference type="AlphaFoldDB" id="A0AAX2H2H8"/>
<dbReference type="EMBL" id="LT906449">
    <property type="protein sequence ID" value="SNV13859.1"/>
    <property type="molecule type" value="Genomic_DNA"/>
</dbReference>
<sequence>MAEISNNSIIQGISGKFGDEFVFKQRNGKTFISRKPRMPKKRTKDQKKQLSKFAQAAAYSKKARQNPAIQVLYAEIGKEKGLTAHNVAIKDFLTPPTLTHIDLSQYTGAPNQIIIIKALSFVKITQITVEIHDSQGNLIEEGNAVEATHWQYTTTHTNPTLTGSTITVRAYDLPHHHTEETIIWEKQGHKVGALSLKAESDFLEKWELQYLVPKLQLIVNNIKNDKSIKISYSRIENVKKEKSKDWYISTVTPSPWKVNSEEWIDEVVLSIEIEISERNLMINSDISYGTGEIIKKDRFIIDNNTDNKDLDRWLEESASQVISLIKTINRNSD</sequence>
<evidence type="ECO:0000313" key="3">
    <source>
        <dbReference type="Proteomes" id="UP000065822"/>
    </source>
</evidence>
<dbReference type="Proteomes" id="UP000065822">
    <property type="component" value="Chromosome"/>
</dbReference>
<dbReference type="EMBL" id="CP014227">
    <property type="protein sequence ID" value="AMD86120.1"/>
    <property type="molecule type" value="Genomic_DNA"/>
</dbReference>
<keyword evidence="3" id="KW-1185">Reference proteome</keyword>
<proteinExistence type="predicted"/>
<dbReference type="Proteomes" id="UP000215539">
    <property type="component" value="Chromosome 1"/>
</dbReference>
<protein>
    <submittedName>
        <fullName evidence="2">Uncharacterized protein</fullName>
    </submittedName>
</protein>